<organism evidence="3 4">
    <name type="scientific">Alistipes inops</name>
    <dbReference type="NCBI Taxonomy" id="1501391"/>
    <lineage>
        <taxon>Bacteria</taxon>
        <taxon>Pseudomonadati</taxon>
        <taxon>Bacteroidota</taxon>
        <taxon>Bacteroidia</taxon>
        <taxon>Bacteroidales</taxon>
        <taxon>Rikenellaceae</taxon>
        <taxon>Alistipes</taxon>
    </lineage>
</organism>
<dbReference type="PRINTS" id="PR00934">
    <property type="entry name" value="XHISDIPTASE"/>
</dbReference>
<dbReference type="NCBIfam" id="TIGR01893">
    <property type="entry name" value="aa-his-dipept"/>
    <property type="match status" value="1"/>
</dbReference>
<evidence type="ECO:0000313" key="3">
    <source>
        <dbReference type="EMBL" id="KHE42362.1"/>
    </source>
</evidence>
<keyword evidence="1" id="KW-0378">Hydrolase</keyword>
<dbReference type="Gene3D" id="3.40.630.10">
    <property type="entry name" value="Zn peptidases"/>
    <property type="match status" value="2"/>
</dbReference>
<dbReference type="Pfam" id="PF07687">
    <property type="entry name" value="M20_dimer"/>
    <property type="match status" value="1"/>
</dbReference>
<dbReference type="InterPro" id="IPR011650">
    <property type="entry name" value="Peptidase_M20_dimer"/>
</dbReference>
<keyword evidence="4" id="KW-1185">Reference proteome</keyword>
<proteinExistence type="predicted"/>
<gene>
    <name evidence="3" type="ORF">LG35_03730</name>
</gene>
<comment type="caution">
    <text evidence="3">The sequence shown here is derived from an EMBL/GenBank/DDBJ whole genome shotgun (WGS) entry which is preliminary data.</text>
</comment>
<dbReference type="InterPro" id="IPR002933">
    <property type="entry name" value="Peptidase_M20"/>
</dbReference>
<reference evidence="3 4" key="1">
    <citation type="submission" date="2014-09" db="EMBL/GenBank/DDBJ databases">
        <title>Alistipes sp. 627, sp. nov., a novel member of the family Rikenellaceae isolated from human faeces.</title>
        <authorList>
            <person name="Shkoporov A.N."/>
            <person name="Chaplin A.V."/>
            <person name="Motuzova O.V."/>
            <person name="Kafarskaia L.I."/>
            <person name="Khokhlova E.V."/>
            <person name="Efimov B.A."/>
        </authorList>
    </citation>
    <scope>NUCLEOTIDE SEQUENCE [LARGE SCALE GENOMIC DNA]</scope>
    <source>
        <strain evidence="3 4">627</strain>
    </source>
</reference>
<dbReference type="CDD" id="cd03890">
    <property type="entry name" value="M20_pepD"/>
    <property type="match status" value="1"/>
</dbReference>
<dbReference type="PANTHER" id="PTHR43501">
    <property type="entry name" value="CYTOSOL NON-SPECIFIC DIPEPTIDASE"/>
    <property type="match status" value="1"/>
</dbReference>
<dbReference type="PANTHER" id="PTHR43501:SF1">
    <property type="entry name" value="CYTOSOL NON-SPECIFIC DIPEPTIDASE"/>
    <property type="match status" value="1"/>
</dbReference>
<dbReference type="InterPro" id="IPR001160">
    <property type="entry name" value="Peptidase_M20C"/>
</dbReference>
<dbReference type="PIRSF" id="PIRSF016599">
    <property type="entry name" value="Xaa-His_dipept"/>
    <property type="match status" value="1"/>
</dbReference>
<accession>A0ABR4YJM2</accession>
<sequence length="487" mass="53893">MDKDLKKLKPELLWTRFSEICAVPRPSHHEEKIREYIIDFAKRHNLDYTVDAGPNIIIRKPATPGMENRKTVVLQAHLDMVPQKNSDKEFDFEKDGIEAYIDGDWVTANGTTLGADNGIGASAILAVLEDRTVKHGPIEALFTATEETGMDGAFALRPGELKGDILINLDSETEGELYVGCAGGLDLTATMKYDTVKLDRENFAGYRLEIKGLKGGHSGMEIILQRANANKLFARFMRNCQEKLGIMLCDIDGGGLRNAIPREAFATVAVMKKHEKAFQNAVKKFEKIYIDEYKGIEDGISFKAVPVKTPSKAINFFDQANLVDAVFGCPNGVMRMSTSMPGLVQTSSNLARVVSERGYFKIMCLLRSSVNTEKDDLALMIRTVFELTGATVRTSGAYDGWNPNMDSPILRAMKAGYKELFGKEPAVMAIHAGLECGIIGGKYPDMDMISCGPTIKYPHSPDEKVNIASVEKFWKFLCHTLETIPVK</sequence>
<dbReference type="Proteomes" id="UP000030889">
    <property type="component" value="Unassembled WGS sequence"/>
</dbReference>
<evidence type="ECO:0000313" key="4">
    <source>
        <dbReference type="Proteomes" id="UP000030889"/>
    </source>
</evidence>
<feature type="domain" description="Peptidase M20 dimerisation" evidence="2">
    <location>
        <begin position="209"/>
        <end position="294"/>
    </location>
</feature>
<protein>
    <submittedName>
        <fullName evidence="3">Aminoacyl-histidine dipeptidase</fullName>
    </submittedName>
</protein>
<evidence type="ECO:0000256" key="1">
    <source>
        <dbReference type="ARBA" id="ARBA00022801"/>
    </source>
</evidence>
<name>A0ABR4YJM2_9BACT</name>
<dbReference type="Pfam" id="PF01546">
    <property type="entry name" value="Peptidase_M20"/>
    <property type="match status" value="1"/>
</dbReference>
<dbReference type="EMBL" id="JRGF01000004">
    <property type="protein sequence ID" value="KHE42362.1"/>
    <property type="molecule type" value="Genomic_DNA"/>
</dbReference>
<dbReference type="RefSeq" id="WP_035472454.1">
    <property type="nucleotide sequence ID" value="NZ_JRGF01000004.1"/>
</dbReference>
<dbReference type="SUPFAM" id="SSF53187">
    <property type="entry name" value="Zn-dependent exopeptidases"/>
    <property type="match status" value="1"/>
</dbReference>
<evidence type="ECO:0000259" key="2">
    <source>
        <dbReference type="Pfam" id="PF07687"/>
    </source>
</evidence>